<evidence type="ECO:0000313" key="1">
    <source>
        <dbReference type="EMBL" id="GAL81118.1"/>
    </source>
</evidence>
<reference evidence="1 2" key="1">
    <citation type="journal article" date="2014" name="Genome Announc.">
        <title>Draft Genome Sequences of Marine Flavobacterium Algibacter lectus Strains SS8 and NR4.</title>
        <authorList>
            <person name="Takatani N."/>
            <person name="Nakanishi M."/>
            <person name="Meirelles P."/>
            <person name="Mino S."/>
            <person name="Suda W."/>
            <person name="Oshima K."/>
            <person name="Hattori M."/>
            <person name="Ohkuma M."/>
            <person name="Hosokawa M."/>
            <person name="Miyashita K."/>
            <person name="Thompson F.L."/>
            <person name="Niwa A."/>
            <person name="Sawabe T."/>
            <person name="Sawabe T."/>
        </authorList>
    </citation>
    <scope>NUCLEOTIDE SEQUENCE [LARGE SCALE GENOMIC DNA]</scope>
    <source>
        <strain evidence="2">JCM19274</strain>
    </source>
</reference>
<dbReference type="Proteomes" id="UP000029643">
    <property type="component" value="Unassembled WGS sequence"/>
</dbReference>
<dbReference type="EMBL" id="BBNU01000014">
    <property type="protein sequence ID" value="GAL81118.1"/>
    <property type="molecule type" value="Genomic_DNA"/>
</dbReference>
<evidence type="ECO:0000313" key="2">
    <source>
        <dbReference type="Proteomes" id="UP000029643"/>
    </source>
</evidence>
<sequence length="68" mass="7223">MWYAAALHLTPGDLTFVTNTGSAWGGGSTGFSGVATDGGESIPVIVEDDYDVWFNDLTGRYILVPLNL</sequence>
<gene>
    <name evidence="1" type="ORF">JCM19274_3862</name>
</gene>
<organism evidence="1 2">
    <name type="scientific">Algibacter lectus</name>
    <dbReference type="NCBI Taxonomy" id="221126"/>
    <lineage>
        <taxon>Bacteria</taxon>
        <taxon>Pseudomonadati</taxon>
        <taxon>Bacteroidota</taxon>
        <taxon>Flavobacteriia</taxon>
        <taxon>Flavobacteriales</taxon>
        <taxon>Flavobacteriaceae</taxon>
        <taxon>Algibacter</taxon>
    </lineage>
</organism>
<name>A0A090WXY3_9FLAO</name>
<accession>A0A090WXY3</accession>
<proteinExistence type="predicted"/>
<dbReference type="AlphaFoldDB" id="A0A090WXY3"/>
<comment type="caution">
    <text evidence="1">The sequence shown here is derived from an EMBL/GenBank/DDBJ whole genome shotgun (WGS) entry which is preliminary data.</text>
</comment>
<protein>
    <submittedName>
        <fullName evidence="1">Uncharacterized protein</fullName>
    </submittedName>
</protein>